<keyword evidence="2" id="KW-1003">Cell membrane</keyword>
<dbReference type="InterPro" id="IPR023058">
    <property type="entry name" value="PPIase_PpiC_CS"/>
</dbReference>
<dbReference type="PATRIC" id="fig|1429043.3.peg.4650"/>
<evidence type="ECO:0000256" key="7">
    <source>
        <dbReference type="ARBA" id="ARBA00023186"/>
    </source>
</evidence>
<dbReference type="PROSITE" id="PS50198">
    <property type="entry name" value="PPIC_PPIASE_2"/>
    <property type="match status" value="1"/>
</dbReference>
<dbReference type="InterPro" id="IPR000297">
    <property type="entry name" value="PPIase_PpiC"/>
</dbReference>
<accession>A0A0D2J876</accession>
<dbReference type="Pfam" id="PF13624">
    <property type="entry name" value="SurA_N_3"/>
    <property type="match status" value="1"/>
</dbReference>
<evidence type="ECO:0000256" key="12">
    <source>
        <dbReference type="SAM" id="Phobius"/>
    </source>
</evidence>
<proteinExistence type="inferred from homology"/>
<evidence type="ECO:0000256" key="1">
    <source>
        <dbReference type="ARBA" id="ARBA00004382"/>
    </source>
</evidence>
<name>A0A0D2J876_9BACT</name>
<keyword evidence="11" id="KW-0697">Rotamase</keyword>
<dbReference type="OrthoDB" id="9812372at2"/>
<dbReference type="Pfam" id="PF13616">
    <property type="entry name" value="Rotamase_3"/>
    <property type="match status" value="1"/>
</dbReference>
<dbReference type="InterPro" id="IPR027304">
    <property type="entry name" value="Trigger_fact/SurA_dom_sf"/>
</dbReference>
<evidence type="ECO:0000256" key="6">
    <source>
        <dbReference type="ARBA" id="ARBA00023136"/>
    </source>
</evidence>
<evidence type="ECO:0000256" key="4">
    <source>
        <dbReference type="ARBA" id="ARBA00022692"/>
    </source>
</evidence>
<organism evidence="14 15">
    <name type="scientific">Dethiosulfatarculus sandiegensis</name>
    <dbReference type="NCBI Taxonomy" id="1429043"/>
    <lineage>
        <taxon>Bacteria</taxon>
        <taxon>Pseudomonadati</taxon>
        <taxon>Thermodesulfobacteriota</taxon>
        <taxon>Desulfarculia</taxon>
        <taxon>Desulfarculales</taxon>
        <taxon>Desulfarculaceae</taxon>
        <taxon>Dethiosulfatarculus</taxon>
    </lineage>
</organism>
<evidence type="ECO:0000256" key="10">
    <source>
        <dbReference type="ARBA" id="ARBA00042775"/>
    </source>
</evidence>
<dbReference type="Gene3D" id="1.10.4030.10">
    <property type="entry name" value="Porin chaperone SurA, peptide-binding domain"/>
    <property type="match status" value="1"/>
</dbReference>
<dbReference type="AlphaFoldDB" id="A0A0D2J876"/>
<feature type="transmembrane region" description="Helical" evidence="12">
    <location>
        <begin position="12"/>
        <end position="32"/>
    </location>
</feature>
<dbReference type="FunCoup" id="A0A0D2J876">
    <property type="interactions" value="190"/>
</dbReference>
<evidence type="ECO:0000313" key="15">
    <source>
        <dbReference type="Proteomes" id="UP000032233"/>
    </source>
</evidence>
<dbReference type="InParanoid" id="A0A0D2J876"/>
<feature type="domain" description="PpiC" evidence="13">
    <location>
        <begin position="263"/>
        <end position="364"/>
    </location>
</feature>
<reference evidence="14 15" key="1">
    <citation type="submission" date="2013-11" db="EMBL/GenBank/DDBJ databases">
        <title>Metagenomic analysis of a methanogenic consortium involved in long chain n-alkane degradation.</title>
        <authorList>
            <person name="Davidova I.A."/>
            <person name="Callaghan A.V."/>
            <person name="Wawrik B."/>
            <person name="Pruitt S."/>
            <person name="Marks C."/>
            <person name="Duncan K.E."/>
            <person name="Suflita J.M."/>
        </authorList>
    </citation>
    <scope>NUCLEOTIDE SEQUENCE [LARGE SCALE GENOMIC DNA]</scope>
    <source>
        <strain evidence="14 15">SPR</strain>
    </source>
</reference>
<dbReference type="Pfam" id="PF13145">
    <property type="entry name" value="Rotamase_2"/>
    <property type="match status" value="1"/>
</dbReference>
<evidence type="ECO:0000256" key="8">
    <source>
        <dbReference type="ARBA" id="ARBA00038408"/>
    </source>
</evidence>
<dbReference type="SUPFAM" id="SSF54534">
    <property type="entry name" value="FKBP-like"/>
    <property type="match status" value="1"/>
</dbReference>
<dbReference type="PROSITE" id="PS01096">
    <property type="entry name" value="PPIC_PPIASE_1"/>
    <property type="match status" value="1"/>
</dbReference>
<keyword evidence="4 12" id="KW-0812">Transmembrane</keyword>
<dbReference type="STRING" id="1429043.X474_21925"/>
<keyword evidence="5 12" id="KW-1133">Transmembrane helix</keyword>
<keyword evidence="11" id="KW-0413">Isomerase</keyword>
<evidence type="ECO:0000313" key="14">
    <source>
        <dbReference type="EMBL" id="KIX11906.1"/>
    </source>
</evidence>
<dbReference type="Proteomes" id="UP000032233">
    <property type="component" value="Unassembled WGS sequence"/>
</dbReference>
<comment type="subcellular location">
    <subcellularLocation>
        <location evidence="1">Cell inner membrane</location>
        <topology evidence="1">Single-pass type II membrane protein</topology>
        <orientation evidence="1">Periplasmic side</orientation>
    </subcellularLocation>
</comment>
<comment type="similarity">
    <text evidence="8">Belongs to the PpiD chaperone family.</text>
</comment>
<evidence type="ECO:0000256" key="2">
    <source>
        <dbReference type="ARBA" id="ARBA00022475"/>
    </source>
</evidence>
<comment type="caution">
    <text evidence="14">The sequence shown here is derived from an EMBL/GenBank/DDBJ whole genome shotgun (WGS) entry which is preliminary data.</text>
</comment>
<evidence type="ECO:0000256" key="9">
    <source>
        <dbReference type="ARBA" id="ARBA00040743"/>
    </source>
</evidence>
<keyword evidence="3" id="KW-0997">Cell inner membrane</keyword>
<dbReference type="GO" id="GO:0003755">
    <property type="term" value="F:peptidyl-prolyl cis-trans isomerase activity"/>
    <property type="evidence" value="ECO:0007669"/>
    <property type="project" value="UniProtKB-KW"/>
</dbReference>
<dbReference type="SUPFAM" id="SSF109998">
    <property type="entry name" value="Triger factor/SurA peptide-binding domain-like"/>
    <property type="match status" value="1"/>
</dbReference>
<dbReference type="InterPro" id="IPR046357">
    <property type="entry name" value="PPIase_dom_sf"/>
</dbReference>
<dbReference type="Gene3D" id="3.10.50.40">
    <property type="match status" value="1"/>
</dbReference>
<dbReference type="EMBL" id="AZAC01000038">
    <property type="protein sequence ID" value="KIX11906.1"/>
    <property type="molecule type" value="Genomic_DNA"/>
</dbReference>
<evidence type="ECO:0000256" key="3">
    <source>
        <dbReference type="ARBA" id="ARBA00022519"/>
    </source>
</evidence>
<protein>
    <recommendedName>
        <fullName evidence="9">Periplasmic chaperone PpiD</fullName>
    </recommendedName>
    <alternativeName>
        <fullName evidence="10">Periplasmic folding chaperone</fullName>
    </alternativeName>
</protein>
<dbReference type="PANTHER" id="PTHR47529:SF1">
    <property type="entry name" value="PERIPLASMIC CHAPERONE PPID"/>
    <property type="match status" value="1"/>
</dbReference>
<evidence type="ECO:0000256" key="11">
    <source>
        <dbReference type="PROSITE-ProRule" id="PRU00278"/>
    </source>
</evidence>
<evidence type="ECO:0000256" key="5">
    <source>
        <dbReference type="ARBA" id="ARBA00022989"/>
    </source>
</evidence>
<sequence>MLQIMRDNVGNWFIKILLGAIAVAFALSFGFYDYGAPKVVALTVNDQDVTESEIREVQNRQTELLRKQYGDQFDKIAPMLKLEERAKEILINQILLDQAAREIGIEVGNAEVQAYIQNISILKVDGKFNRQAYQYLLNQQKMTARDFEDQVRHDIAMNKLRSLVTANAQVTPLELKQALSRDLAKVKGAYLAFNAKDFEDKVKLSQEELKSWYDQNKRRFLVPEKLVVSYVKYPLANYRDQADVRDDDIEYQYEIDRKRYFTPERVKASHILFRLPEGASKTEIEAVRKKAEEVMALAKKDGADFAELAKQHSEGPTSTRGGDLGYFAQGNLFPSFEKKAFAMKTGDIDLVKTPVGWHVIKVFDHKDASLTPLEKVRGELRARLVENQARNLAEAAAERAFDLAAQGLKPEELAKETKGDLGTAGPMPISGPVPGLMGLKELQQAQAGIEPGQVMNVLNYDGGSIVAYIDKRIPETVEPFEQVEEKVRLAVKSKKAAEMAEKAARDLLARLAGESDPGAKLLAEQGAKETDWLGRMDSVKEIMASGALQRALFMRPDSKPVLTAPVRVGDTFIAAVKTGFQKPADSEMKAKEDDVKQRLLVAKQRSLETKFMQDLRASAVIKVDASQ</sequence>
<gene>
    <name evidence="14" type="ORF">X474_21925</name>
</gene>
<keyword evidence="15" id="KW-1185">Reference proteome</keyword>
<keyword evidence="7" id="KW-0143">Chaperone</keyword>
<dbReference type="RefSeq" id="WP_044351367.1">
    <property type="nucleotide sequence ID" value="NZ_AZAC01000038.1"/>
</dbReference>
<dbReference type="InterPro" id="IPR052029">
    <property type="entry name" value="PpiD_chaperone"/>
</dbReference>
<evidence type="ECO:0000259" key="13">
    <source>
        <dbReference type="PROSITE" id="PS50198"/>
    </source>
</evidence>
<dbReference type="GO" id="GO:0005886">
    <property type="term" value="C:plasma membrane"/>
    <property type="evidence" value="ECO:0007669"/>
    <property type="project" value="UniProtKB-SubCell"/>
</dbReference>
<dbReference type="PANTHER" id="PTHR47529">
    <property type="entry name" value="PEPTIDYL-PROLYL CIS-TRANS ISOMERASE D"/>
    <property type="match status" value="1"/>
</dbReference>
<keyword evidence="6 12" id="KW-0472">Membrane</keyword>